<evidence type="ECO:0000313" key="2">
    <source>
        <dbReference type="EMBL" id="KZT19723.1"/>
    </source>
</evidence>
<feature type="transmembrane region" description="Helical" evidence="1">
    <location>
        <begin position="127"/>
        <end position="155"/>
    </location>
</feature>
<dbReference type="Proteomes" id="UP000076761">
    <property type="component" value="Unassembled WGS sequence"/>
</dbReference>
<feature type="transmembrane region" description="Helical" evidence="1">
    <location>
        <begin position="69"/>
        <end position="92"/>
    </location>
</feature>
<keyword evidence="1" id="KW-0472">Membrane</keyword>
<dbReference type="AlphaFoldDB" id="A0A165NJA7"/>
<organism evidence="2 3">
    <name type="scientific">Neolentinus lepideus HHB14362 ss-1</name>
    <dbReference type="NCBI Taxonomy" id="1314782"/>
    <lineage>
        <taxon>Eukaryota</taxon>
        <taxon>Fungi</taxon>
        <taxon>Dikarya</taxon>
        <taxon>Basidiomycota</taxon>
        <taxon>Agaricomycotina</taxon>
        <taxon>Agaricomycetes</taxon>
        <taxon>Gloeophyllales</taxon>
        <taxon>Gloeophyllaceae</taxon>
        <taxon>Neolentinus</taxon>
    </lineage>
</organism>
<dbReference type="InParanoid" id="A0A165NJA7"/>
<gene>
    <name evidence="2" type="ORF">NEOLEDRAFT_1151832</name>
</gene>
<feature type="transmembrane region" description="Helical" evidence="1">
    <location>
        <begin position="39"/>
        <end position="57"/>
    </location>
</feature>
<proteinExistence type="predicted"/>
<keyword evidence="3" id="KW-1185">Reference proteome</keyword>
<reference evidence="2 3" key="1">
    <citation type="journal article" date="2016" name="Mol. Biol. Evol.">
        <title>Comparative Genomics of Early-Diverging Mushroom-Forming Fungi Provides Insights into the Origins of Lignocellulose Decay Capabilities.</title>
        <authorList>
            <person name="Nagy L.G."/>
            <person name="Riley R."/>
            <person name="Tritt A."/>
            <person name="Adam C."/>
            <person name="Daum C."/>
            <person name="Floudas D."/>
            <person name="Sun H."/>
            <person name="Yadav J.S."/>
            <person name="Pangilinan J."/>
            <person name="Larsson K.H."/>
            <person name="Matsuura K."/>
            <person name="Barry K."/>
            <person name="Labutti K."/>
            <person name="Kuo R."/>
            <person name="Ohm R.A."/>
            <person name="Bhattacharya S.S."/>
            <person name="Shirouzu T."/>
            <person name="Yoshinaga Y."/>
            <person name="Martin F.M."/>
            <person name="Grigoriev I.V."/>
            <person name="Hibbett D.S."/>
        </authorList>
    </citation>
    <scope>NUCLEOTIDE SEQUENCE [LARGE SCALE GENOMIC DNA]</scope>
    <source>
        <strain evidence="2 3">HHB14362 ss-1</strain>
    </source>
</reference>
<accession>A0A165NJA7</accession>
<keyword evidence="1" id="KW-0812">Transmembrane</keyword>
<name>A0A165NJA7_9AGAM</name>
<keyword evidence="1" id="KW-1133">Transmembrane helix</keyword>
<dbReference type="EMBL" id="KV425635">
    <property type="protein sequence ID" value="KZT19723.1"/>
    <property type="molecule type" value="Genomic_DNA"/>
</dbReference>
<evidence type="ECO:0000313" key="3">
    <source>
        <dbReference type="Proteomes" id="UP000076761"/>
    </source>
</evidence>
<sequence length="353" mass="39410">MASKDDASESKDVPWSSAEILDSLRLFIPLMVPLGKTSGNIALIATFFASLQAQLLSAIPSDGSVLVHVFFYSSIFIHIFAAFFGALATMLFDMPPPRAEPELPPGVMPSGSTMLLDVEWDLCPPSFYLAIPVVGGFAFLFLAFIGVVAGITVTVRKISTISDNWIGDIAVVIPAIGSRRDMHGYLCDSVLSASPHYPILWHVLFYVREKFACRACQKYTPAEHSAIPTPMLWAASLAWANRAYWLSAVWIRVSACKSGTVFVNFWRLYGIDHIAGQHLDYVRHDIRATRKLGCARLPDLAFHVCVTAAMRRRLVIRRTEKYKRQLQTVSQEEFGDDVLFVRTGIYSFKWLPL</sequence>
<evidence type="ECO:0000256" key="1">
    <source>
        <dbReference type="SAM" id="Phobius"/>
    </source>
</evidence>
<protein>
    <submittedName>
        <fullName evidence="2">Uncharacterized protein</fullName>
    </submittedName>
</protein>